<keyword evidence="2" id="KW-1185">Reference proteome</keyword>
<accession>A0ABV0MML7</accession>
<sequence>MTCIFQSKSSSSKLITSSWFCIWKHMKNFLNFPHNESHWNISDKIKLELFMTIFNECSFNKLGLNLVTYWLHLITTLSLQAALSDPLDTKILWLLLCSGSFPAVTWSGG</sequence>
<evidence type="ECO:0000313" key="1">
    <source>
        <dbReference type="EMBL" id="MEQ2160350.1"/>
    </source>
</evidence>
<evidence type="ECO:0000313" key="2">
    <source>
        <dbReference type="Proteomes" id="UP001476798"/>
    </source>
</evidence>
<reference evidence="1 2" key="1">
    <citation type="submission" date="2021-06" db="EMBL/GenBank/DDBJ databases">
        <authorList>
            <person name="Palmer J.M."/>
        </authorList>
    </citation>
    <scope>NUCLEOTIDE SEQUENCE [LARGE SCALE GENOMIC DNA]</scope>
    <source>
        <strain evidence="1 2">GA_2019</strain>
        <tissue evidence="1">Muscle</tissue>
    </source>
</reference>
<name>A0ABV0MML7_9TELE</name>
<comment type="caution">
    <text evidence="1">The sequence shown here is derived from an EMBL/GenBank/DDBJ whole genome shotgun (WGS) entry which is preliminary data.</text>
</comment>
<gene>
    <name evidence="1" type="ORF">GOODEAATRI_032780</name>
</gene>
<proteinExistence type="predicted"/>
<dbReference type="EMBL" id="JAHRIO010006334">
    <property type="protein sequence ID" value="MEQ2160350.1"/>
    <property type="molecule type" value="Genomic_DNA"/>
</dbReference>
<dbReference type="Proteomes" id="UP001476798">
    <property type="component" value="Unassembled WGS sequence"/>
</dbReference>
<protein>
    <submittedName>
        <fullName evidence="1">Uncharacterized protein</fullName>
    </submittedName>
</protein>
<organism evidence="1 2">
    <name type="scientific">Goodea atripinnis</name>
    <dbReference type="NCBI Taxonomy" id="208336"/>
    <lineage>
        <taxon>Eukaryota</taxon>
        <taxon>Metazoa</taxon>
        <taxon>Chordata</taxon>
        <taxon>Craniata</taxon>
        <taxon>Vertebrata</taxon>
        <taxon>Euteleostomi</taxon>
        <taxon>Actinopterygii</taxon>
        <taxon>Neopterygii</taxon>
        <taxon>Teleostei</taxon>
        <taxon>Neoteleostei</taxon>
        <taxon>Acanthomorphata</taxon>
        <taxon>Ovalentaria</taxon>
        <taxon>Atherinomorphae</taxon>
        <taxon>Cyprinodontiformes</taxon>
        <taxon>Goodeidae</taxon>
        <taxon>Goodea</taxon>
    </lineage>
</organism>